<evidence type="ECO:0000313" key="4">
    <source>
        <dbReference type="EMBL" id="EMG26293.1"/>
    </source>
</evidence>
<organism evidence="4 5">
    <name type="scientific">Streptococcus parauberis KRS-02083</name>
    <dbReference type="NCBI Taxonomy" id="1207545"/>
    <lineage>
        <taxon>Bacteria</taxon>
        <taxon>Bacillati</taxon>
        <taxon>Bacillota</taxon>
        <taxon>Bacilli</taxon>
        <taxon>Lactobacillales</taxon>
        <taxon>Streptococcaceae</taxon>
        <taxon>Streptococcus</taxon>
    </lineage>
</organism>
<reference evidence="4 5" key="1">
    <citation type="journal article" date="2013" name="PLoS ONE">
        <title>Comparative Genomic Characterization of Three Streptococcus parauberis Strains in Fish Pathogen, as Assessed by Wide-Genome Analyses.</title>
        <authorList>
            <person name="Nho S.W."/>
            <person name="Hikima J."/>
            <person name="Park S.B."/>
            <person name="Jang H.B."/>
            <person name="Cha I.S."/>
            <person name="Yasuike M."/>
            <person name="Nakamura Y."/>
            <person name="Fujiwara A."/>
            <person name="Sano M."/>
            <person name="Kanai K."/>
            <person name="Kondo H."/>
            <person name="Hirono I."/>
            <person name="Takeyama H."/>
            <person name="Aoki T."/>
            <person name="Jung T.S."/>
        </authorList>
    </citation>
    <scope>NUCLEOTIDE SEQUENCE [LARGE SCALE GENOMIC DNA]</scope>
    <source>
        <strain evidence="4 5">KRS-02083</strain>
    </source>
</reference>
<dbReference type="InterPro" id="IPR029050">
    <property type="entry name" value="Immunoprotect_excell_Ig-like"/>
</dbReference>
<evidence type="ECO:0008006" key="6">
    <source>
        <dbReference type="Google" id="ProtNLM"/>
    </source>
</evidence>
<feature type="region of interest" description="Disordered" evidence="2">
    <location>
        <begin position="23"/>
        <end position="52"/>
    </location>
</feature>
<dbReference type="EMBL" id="ALYM01000001">
    <property type="protein sequence ID" value="EMG26293.1"/>
    <property type="molecule type" value="Genomic_DNA"/>
</dbReference>
<evidence type="ECO:0000313" key="5">
    <source>
        <dbReference type="Proteomes" id="UP000011769"/>
    </source>
</evidence>
<sequence>MKKLIALGLITLSATTLVACSSSSESSTKEIKNIEKTSSAKTETKQPEQKQLTTGDSYVFDDSFNGGTEEGLKITVDSIAIDKTLQLNTEYSDQDYTGMTPVVAKVTFENTSDKTIDLTSFSIIDSKGDVGAWIPYLEGVSTESVDVLTAGQKVNQTEVFAIKNEGGVDLTYNDATWKTK</sequence>
<dbReference type="PROSITE" id="PS51257">
    <property type="entry name" value="PROKAR_LIPOPROTEIN"/>
    <property type="match status" value="1"/>
</dbReference>
<proteinExistence type="predicted"/>
<keyword evidence="5" id="KW-1185">Reference proteome</keyword>
<keyword evidence="1 3" id="KW-0732">Signal</keyword>
<protein>
    <recommendedName>
        <fullName evidence="6">DUF4352 domain-containing protein</fullName>
    </recommendedName>
</protein>
<evidence type="ECO:0000256" key="1">
    <source>
        <dbReference type="ARBA" id="ARBA00022729"/>
    </source>
</evidence>
<dbReference type="Gene3D" id="2.60.40.1240">
    <property type="match status" value="1"/>
</dbReference>
<feature type="signal peptide" evidence="3">
    <location>
        <begin position="1"/>
        <end position="19"/>
    </location>
</feature>
<gene>
    <name evidence="4" type="ORF">SPJ1_0255</name>
</gene>
<feature type="chain" id="PRO_5045745442" description="DUF4352 domain-containing protein" evidence="3">
    <location>
        <begin position="20"/>
        <end position="180"/>
    </location>
</feature>
<name>A0ABN0ITQ2_9STRE</name>
<comment type="caution">
    <text evidence="4">The sequence shown here is derived from an EMBL/GenBank/DDBJ whole genome shotgun (WGS) entry which is preliminary data.</text>
</comment>
<dbReference type="Proteomes" id="UP000011769">
    <property type="component" value="Unassembled WGS sequence"/>
</dbReference>
<evidence type="ECO:0000256" key="2">
    <source>
        <dbReference type="SAM" id="MobiDB-lite"/>
    </source>
</evidence>
<accession>A0ABN0ITQ2</accession>
<evidence type="ECO:0000256" key="3">
    <source>
        <dbReference type="SAM" id="SignalP"/>
    </source>
</evidence>
<dbReference type="RefSeq" id="WP_004234469.1">
    <property type="nucleotide sequence ID" value="NZ_ALYM01000001.1"/>
</dbReference>